<dbReference type="EMBL" id="LR899010">
    <property type="protein sequence ID" value="CAD7082637.1"/>
    <property type="molecule type" value="Genomic_DNA"/>
</dbReference>
<sequence>MYIVRTEPIRSIKEVSKDLQTGFIAWGVISLGILMFIVAILGFVAIITEEKYLSVSFAISLVICVALSIVLCVSAFSSENKMFDGSVRSRLEKVWTRKDESRFEINLHEVQGETVNFIQSTFKCCGIDGPDDYKNSTIPSTCCPRTPKECKYEDAYKSGCQKSLQITLSRYADYVKYAPIFVLIAEIAATIFAICYSIILFGYTNQAMAANMTPPLF</sequence>
<evidence type="ECO:0000313" key="6">
    <source>
        <dbReference type="EMBL" id="CAD7082637.1"/>
    </source>
</evidence>
<organism evidence="6 7">
    <name type="scientific">Hermetia illucens</name>
    <name type="common">Black soldier fly</name>
    <dbReference type="NCBI Taxonomy" id="343691"/>
    <lineage>
        <taxon>Eukaryota</taxon>
        <taxon>Metazoa</taxon>
        <taxon>Ecdysozoa</taxon>
        <taxon>Arthropoda</taxon>
        <taxon>Hexapoda</taxon>
        <taxon>Insecta</taxon>
        <taxon>Pterygota</taxon>
        <taxon>Neoptera</taxon>
        <taxon>Endopterygota</taxon>
        <taxon>Diptera</taxon>
        <taxon>Brachycera</taxon>
        <taxon>Stratiomyomorpha</taxon>
        <taxon>Stratiomyidae</taxon>
        <taxon>Hermetiinae</taxon>
        <taxon>Hermetia</taxon>
    </lineage>
</organism>
<evidence type="ECO:0000256" key="4">
    <source>
        <dbReference type="ARBA" id="ARBA00023136"/>
    </source>
</evidence>
<dbReference type="InParanoid" id="A0A7R8UKR8"/>
<dbReference type="AlphaFoldDB" id="A0A7R8UKR8"/>
<keyword evidence="7" id="KW-1185">Reference proteome</keyword>
<evidence type="ECO:0000256" key="2">
    <source>
        <dbReference type="ARBA" id="ARBA00022692"/>
    </source>
</evidence>
<dbReference type="OrthoDB" id="9972904at2759"/>
<proteinExistence type="predicted"/>
<dbReference type="CDD" id="cd03127">
    <property type="entry name" value="tetraspanin_LEL"/>
    <property type="match status" value="1"/>
</dbReference>
<dbReference type="Gene3D" id="1.10.1450.10">
    <property type="entry name" value="Tetraspanin"/>
    <property type="match status" value="1"/>
</dbReference>
<dbReference type="SUPFAM" id="SSF48652">
    <property type="entry name" value="Tetraspanin"/>
    <property type="match status" value="1"/>
</dbReference>
<dbReference type="InterPro" id="IPR008952">
    <property type="entry name" value="Tetraspanin_EC2_sf"/>
</dbReference>
<evidence type="ECO:0000256" key="5">
    <source>
        <dbReference type="SAM" id="Phobius"/>
    </source>
</evidence>
<evidence type="ECO:0000256" key="1">
    <source>
        <dbReference type="ARBA" id="ARBA00004141"/>
    </source>
</evidence>
<feature type="transmembrane region" description="Helical" evidence="5">
    <location>
        <begin position="53"/>
        <end position="76"/>
    </location>
</feature>
<keyword evidence="4 5" id="KW-0472">Membrane</keyword>
<dbReference type="Proteomes" id="UP000594454">
    <property type="component" value="Chromosome 2"/>
</dbReference>
<dbReference type="InterPro" id="IPR018499">
    <property type="entry name" value="Tetraspanin/Peripherin"/>
</dbReference>
<name>A0A7R8UKR8_HERIL</name>
<dbReference type="Pfam" id="PF00335">
    <property type="entry name" value="Tetraspanin"/>
    <property type="match status" value="1"/>
</dbReference>
<keyword evidence="3 5" id="KW-1133">Transmembrane helix</keyword>
<dbReference type="GO" id="GO:0005886">
    <property type="term" value="C:plasma membrane"/>
    <property type="evidence" value="ECO:0007669"/>
    <property type="project" value="TreeGrafter"/>
</dbReference>
<evidence type="ECO:0008006" key="8">
    <source>
        <dbReference type="Google" id="ProtNLM"/>
    </source>
</evidence>
<dbReference type="PANTHER" id="PTHR19282:SF544">
    <property type="entry name" value="TETRASPANIN"/>
    <property type="match status" value="1"/>
</dbReference>
<feature type="transmembrane region" description="Helical" evidence="5">
    <location>
        <begin position="21"/>
        <end position="47"/>
    </location>
</feature>
<keyword evidence="2 5" id="KW-0812">Transmembrane</keyword>
<comment type="subcellular location">
    <subcellularLocation>
        <location evidence="1">Membrane</location>
        <topology evidence="1">Multi-pass membrane protein</topology>
    </subcellularLocation>
</comment>
<evidence type="ECO:0000256" key="3">
    <source>
        <dbReference type="ARBA" id="ARBA00022989"/>
    </source>
</evidence>
<reference evidence="6 7" key="1">
    <citation type="submission" date="2020-11" db="EMBL/GenBank/DDBJ databases">
        <authorList>
            <person name="Wallbank WR R."/>
            <person name="Pardo Diaz C."/>
            <person name="Kozak K."/>
            <person name="Martin S."/>
            <person name="Jiggins C."/>
            <person name="Moest M."/>
            <person name="Warren A I."/>
            <person name="Generalovic N T."/>
            <person name="Byers J.R.P. K."/>
            <person name="Montejo-Kovacevich G."/>
            <person name="Yen C E."/>
        </authorList>
    </citation>
    <scope>NUCLEOTIDE SEQUENCE [LARGE SCALE GENOMIC DNA]</scope>
</reference>
<accession>A0A7R8UKR8</accession>
<evidence type="ECO:0000313" key="7">
    <source>
        <dbReference type="Proteomes" id="UP000594454"/>
    </source>
</evidence>
<dbReference type="PANTHER" id="PTHR19282">
    <property type="entry name" value="TETRASPANIN"/>
    <property type="match status" value="1"/>
</dbReference>
<gene>
    <name evidence="6" type="ORF">HERILL_LOCUS5656</name>
</gene>
<feature type="transmembrane region" description="Helical" evidence="5">
    <location>
        <begin position="180"/>
        <end position="203"/>
    </location>
</feature>
<protein>
    <recommendedName>
        <fullName evidence="8">Tetraspanin</fullName>
    </recommendedName>
</protein>